<comment type="caution">
    <text evidence="8">The sequence shown here is derived from an EMBL/GenBank/DDBJ whole genome shotgun (WGS) entry which is preliminary data.</text>
</comment>
<dbReference type="GO" id="GO:0016020">
    <property type="term" value="C:membrane"/>
    <property type="evidence" value="ECO:0007669"/>
    <property type="project" value="UniProtKB-SubCell"/>
</dbReference>
<evidence type="ECO:0000259" key="7">
    <source>
        <dbReference type="SMART" id="SM00244"/>
    </source>
</evidence>
<keyword evidence="8" id="KW-0645">Protease</keyword>
<comment type="function">
    <text evidence="6">HflC and HflK could regulate a protease.</text>
</comment>
<dbReference type="GO" id="GO:0006508">
    <property type="term" value="P:proteolysis"/>
    <property type="evidence" value="ECO:0007669"/>
    <property type="project" value="UniProtKB-KW"/>
</dbReference>
<dbReference type="OrthoDB" id="9809197at2"/>
<name>A0A5C5XUD8_9BACT</name>
<evidence type="ECO:0000256" key="1">
    <source>
        <dbReference type="ARBA" id="ARBA00004167"/>
    </source>
</evidence>
<keyword evidence="4" id="KW-1133">Transmembrane helix</keyword>
<dbReference type="GO" id="GO:0008233">
    <property type="term" value="F:peptidase activity"/>
    <property type="evidence" value="ECO:0007669"/>
    <property type="project" value="UniProtKB-KW"/>
</dbReference>
<evidence type="ECO:0000313" key="8">
    <source>
        <dbReference type="EMBL" id="TWT66171.1"/>
    </source>
</evidence>
<dbReference type="PANTHER" id="PTHR42911">
    <property type="entry name" value="MODULATOR OF FTSH PROTEASE HFLC"/>
    <property type="match status" value="1"/>
</dbReference>
<dbReference type="PANTHER" id="PTHR42911:SF1">
    <property type="entry name" value="MODULATOR OF FTSH PROTEASE HFLC"/>
    <property type="match status" value="1"/>
</dbReference>
<keyword evidence="9" id="KW-1185">Reference proteome</keyword>
<comment type="subcellular location">
    <subcellularLocation>
        <location evidence="1">Membrane</location>
        <topology evidence="1">Single-pass membrane protein</topology>
    </subcellularLocation>
</comment>
<evidence type="ECO:0000256" key="4">
    <source>
        <dbReference type="ARBA" id="ARBA00022989"/>
    </source>
</evidence>
<dbReference type="PIRSF" id="PIRSF005651">
    <property type="entry name" value="HflC"/>
    <property type="match status" value="1"/>
</dbReference>
<dbReference type="CDD" id="cd03405">
    <property type="entry name" value="SPFH_HflC"/>
    <property type="match status" value="1"/>
</dbReference>
<dbReference type="Gene3D" id="3.30.479.30">
    <property type="entry name" value="Band 7 domain"/>
    <property type="match status" value="1"/>
</dbReference>
<evidence type="ECO:0000256" key="6">
    <source>
        <dbReference type="PIRNR" id="PIRNR005651"/>
    </source>
</evidence>
<evidence type="ECO:0000256" key="2">
    <source>
        <dbReference type="ARBA" id="ARBA00007862"/>
    </source>
</evidence>
<evidence type="ECO:0000256" key="3">
    <source>
        <dbReference type="ARBA" id="ARBA00022692"/>
    </source>
</evidence>
<accession>A0A5C5XUD8</accession>
<dbReference type="SMART" id="SM00244">
    <property type="entry name" value="PHB"/>
    <property type="match status" value="1"/>
</dbReference>
<dbReference type="EMBL" id="SJPK01000006">
    <property type="protein sequence ID" value="TWT66171.1"/>
    <property type="molecule type" value="Genomic_DNA"/>
</dbReference>
<feature type="domain" description="Band 7" evidence="7">
    <location>
        <begin position="22"/>
        <end position="212"/>
    </location>
</feature>
<gene>
    <name evidence="8" type="primary">hflC</name>
    <name evidence="8" type="ORF">CA85_30350</name>
</gene>
<keyword evidence="5" id="KW-0472">Membrane</keyword>
<organism evidence="8 9">
    <name type="scientific">Allorhodopirellula solitaria</name>
    <dbReference type="NCBI Taxonomy" id="2527987"/>
    <lineage>
        <taxon>Bacteria</taxon>
        <taxon>Pseudomonadati</taxon>
        <taxon>Planctomycetota</taxon>
        <taxon>Planctomycetia</taxon>
        <taxon>Pirellulales</taxon>
        <taxon>Pirellulaceae</taxon>
        <taxon>Allorhodopirellula</taxon>
    </lineage>
</organism>
<evidence type="ECO:0000313" key="9">
    <source>
        <dbReference type="Proteomes" id="UP000318053"/>
    </source>
</evidence>
<dbReference type="NCBIfam" id="TIGR01932">
    <property type="entry name" value="hflC"/>
    <property type="match status" value="1"/>
</dbReference>
<keyword evidence="3" id="KW-0812">Transmembrane</keyword>
<dbReference type="Proteomes" id="UP000318053">
    <property type="component" value="Unassembled WGS sequence"/>
</dbReference>
<reference evidence="8 9" key="1">
    <citation type="submission" date="2019-02" db="EMBL/GenBank/DDBJ databases">
        <title>Deep-cultivation of Planctomycetes and their phenomic and genomic characterization uncovers novel biology.</title>
        <authorList>
            <person name="Wiegand S."/>
            <person name="Jogler M."/>
            <person name="Boedeker C."/>
            <person name="Pinto D."/>
            <person name="Vollmers J."/>
            <person name="Rivas-Marin E."/>
            <person name="Kohn T."/>
            <person name="Peeters S.H."/>
            <person name="Heuer A."/>
            <person name="Rast P."/>
            <person name="Oberbeckmann S."/>
            <person name="Bunk B."/>
            <person name="Jeske O."/>
            <person name="Meyerdierks A."/>
            <person name="Storesund J.E."/>
            <person name="Kallscheuer N."/>
            <person name="Luecker S."/>
            <person name="Lage O.M."/>
            <person name="Pohl T."/>
            <person name="Merkel B.J."/>
            <person name="Hornburger P."/>
            <person name="Mueller R.-W."/>
            <person name="Bruemmer F."/>
            <person name="Labrenz M."/>
            <person name="Spormann A.M."/>
            <person name="Op Den Camp H."/>
            <person name="Overmann J."/>
            <person name="Amann R."/>
            <person name="Jetten M.S.M."/>
            <person name="Mascher T."/>
            <person name="Medema M.H."/>
            <person name="Devos D.P."/>
            <person name="Kaster A.-K."/>
            <person name="Ovreas L."/>
            <person name="Rohde M."/>
            <person name="Galperin M.Y."/>
            <person name="Jogler C."/>
        </authorList>
    </citation>
    <scope>NUCLEOTIDE SEQUENCE [LARGE SCALE GENOMIC DNA]</scope>
    <source>
        <strain evidence="8 9">CA85</strain>
    </source>
</reference>
<comment type="similarity">
    <text evidence="2 6">Belongs to the band 7/mec-2 family. HflC subfamily.</text>
</comment>
<keyword evidence="8" id="KW-0378">Hydrolase</keyword>
<dbReference type="SUPFAM" id="SSF117892">
    <property type="entry name" value="Band 7/SPFH domain"/>
    <property type="match status" value="1"/>
</dbReference>
<protein>
    <recommendedName>
        <fullName evidence="6">Protein HflC</fullName>
    </recommendedName>
</protein>
<dbReference type="InterPro" id="IPR001107">
    <property type="entry name" value="Band_7"/>
</dbReference>
<dbReference type="InterPro" id="IPR010200">
    <property type="entry name" value="HflC"/>
</dbReference>
<dbReference type="RefSeq" id="WP_146391974.1">
    <property type="nucleotide sequence ID" value="NZ_SJPK01000006.1"/>
</dbReference>
<dbReference type="InterPro" id="IPR036013">
    <property type="entry name" value="Band_7/SPFH_dom_sf"/>
</dbReference>
<sequence>MKNVPLTLLTFVGLLLLFLLFTATYTVDETEQVIITQFGKPVGDPITDAGLHLKLPFVQEVTRVDKRMLEWDGRPNEMPTKDKTYIVVDTFGRWRISDAKQFFLRLRDERSAQSRLDDILGSETRNAVAKHELIEVIRTTKDRQPDRDAVLVDAPGNVGVLYPISKGRAKIENEIYTEAAAKLSDFGIELLDVRFKRINYNESVQQRIYDRMISERQQIAERFRSEGEGEAAKINGKKERDLLKIESEAYKQVQEVQGEADAKASEIYANAYNQSEDSVAFYEFIKTMETYQEMLAGDSTLIMTTSSDIFKFLKHVNPSE</sequence>
<evidence type="ECO:0000256" key="5">
    <source>
        <dbReference type="ARBA" id="ARBA00023136"/>
    </source>
</evidence>
<dbReference type="AlphaFoldDB" id="A0A5C5XUD8"/>
<dbReference type="Pfam" id="PF01145">
    <property type="entry name" value="Band_7"/>
    <property type="match status" value="1"/>
</dbReference>
<proteinExistence type="inferred from homology"/>